<gene>
    <name evidence="11" type="ORF">DRF60_10275</name>
</gene>
<feature type="binding site" evidence="9">
    <location>
        <begin position="195"/>
        <end position="197"/>
    </location>
    <ligand>
        <name>FAD</name>
        <dbReference type="ChEBI" id="CHEBI:57692"/>
    </ligand>
</feature>
<protein>
    <recommendedName>
        <fullName evidence="2">proline dehydrogenase</fullName>
        <ecNumber evidence="2">1.5.5.2</ecNumber>
    </recommendedName>
</protein>
<dbReference type="InterPro" id="IPR029041">
    <property type="entry name" value="FAD-linked_oxidoreductase-like"/>
</dbReference>
<dbReference type="PANTHER" id="PTHR13914:SF0">
    <property type="entry name" value="PROLINE DEHYDROGENASE 1, MITOCHONDRIAL"/>
    <property type="match status" value="1"/>
</dbReference>
<evidence type="ECO:0000256" key="7">
    <source>
        <dbReference type="ARBA" id="ARBA00023062"/>
    </source>
</evidence>
<evidence type="ECO:0000259" key="10">
    <source>
        <dbReference type="Pfam" id="PF01619"/>
    </source>
</evidence>
<dbReference type="GO" id="GO:0004657">
    <property type="term" value="F:proline dehydrogenase activity"/>
    <property type="evidence" value="ECO:0007669"/>
    <property type="project" value="UniProtKB-EC"/>
</dbReference>
<proteinExistence type="predicted"/>
<dbReference type="PIRSF" id="PIRSF000196">
    <property type="entry name" value="Pro_dehydrog"/>
    <property type="match status" value="1"/>
</dbReference>
<dbReference type="PANTHER" id="PTHR13914">
    <property type="entry name" value="PROLINE OXIDASE"/>
    <property type="match status" value="1"/>
</dbReference>
<evidence type="ECO:0000256" key="4">
    <source>
        <dbReference type="ARBA" id="ARBA00022741"/>
    </source>
</evidence>
<dbReference type="Pfam" id="PF01619">
    <property type="entry name" value="Pro_dh"/>
    <property type="match status" value="1"/>
</dbReference>
<keyword evidence="12" id="KW-1185">Reference proteome</keyword>
<dbReference type="AlphaFoldDB" id="A0A3D9DJ89"/>
<evidence type="ECO:0000256" key="5">
    <source>
        <dbReference type="ARBA" id="ARBA00022827"/>
    </source>
</evidence>
<comment type="caution">
    <text evidence="11">The sequence shown here is derived from an EMBL/GenBank/DDBJ whole genome shotgun (WGS) entry which is preliminary data.</text>
</comment>
<dbReference type="InterPro" id="IPR008219">
    <property type="entry name" value="PRODH_bac_arc"/>
</dbReference>
<evidence type="ECO:0000256" key="1">
    <source>
        <dbReference type="ARBA" id="ARBA00004739"/>
    </source>
</evidence>
<dbReference type="GO" id="GO:0000166">
    <property type="term" value="F:nucleotide binding"/>
    <property type="evidence" value="ECO:0007669"/>
    <property type="project" value="UniProtKB-KW"/>
</dbReference>
<feature type="binding site" evidence="9">
    <location>
        <begin position="234"/>
        <end position="235"/>
    </location>
    <ligand>
        <name>FAD</name>
        <dbReference type="ChEBI" id="CHEBI:57692"/>
    </ligand>
</feature>
<dbReference type="Proteomes" id="UP000257030">
    <property type="component" value="Unassembled WGS sequence"/>
</dbReference>
<sequence length="314" mass="35613">MELKPRERAGALLKIAALNEGAKDYILNSPELFKLLLKAAKRYIGGEKIEEAIATAKRINEKGLPTSLEFMGESTRSVEESESVTQHFLNLINKVKEENIDSIISLDLSHIGLAIDKDLAYSNLVSLAESAHKKDIEVVISAEGVERTDDIINTFCKISPDFSNVGITLQAYLNRTPKDLERILNETQGKIRIVKGAFAVPPGHAVERGEHLDDLYIKYIETLFLKNRKCSIATHHNKIQNRVKELIGKYDVPKSKYEFEMLLGIQEGLLDEIHREGYPCRQYIVYGDEWYLYMCNRIAENPDNLFQAIVDIMS</sequence>
<feature type="binding site" evidence="9">
    <location>
        <position position="170"/>
    </location>
    <ligand>
        <name>FAD</name>
        <dbReference type="ChEBI" id="CHEBI:57692"/>
    </ligand>
</feature>
<organism evidence="11 12">
    <name type="scientific">Chryseobacterium elymi</name>
    <dbReference type="NCBI Taxonomy" id="395936"/>
    <lineage>
        <taxon>Bacteria</taxon>
        <taxon>Pseudomonadati</taxon>
        <taxon>Bacteroidota</taxon>
        <taxon>Flavobacteriia</taxon>
        <taxon>Flavobacteriales</taxon>
        <taxon>Weeksellaceae</taxon>
        <taxon>Chryseobacterium group</taxon>
        <taxon>Chryseobacterium</taxon>
    </lineage>
</organism>
<dbReference type="EMBL" id="QNUH01000007">
    <property type="protein sequence ID" value="REC78039.1"/>
    <property type="molecule type" value="Genomic_DNA"/>
</dbReference>
<keyword evidence="5 9" id="KW-0274">FAD</keyword>
<keyword evidence="3" id="KW-0285">Flavoprotein</keyword>
<evidence type="ECO:0000256" key="2">
    <source>
        <dbReference type="ARBA" id="ARBA00012695"/>
    </source>
</evidence>
<keyword evidence="4 9" id="KW-0547">Nucleotide-binding</keyword>
<evidence type="ECO:0000256" key="9">
    <source>
        <dbReference type="PIRSR" id="PIRSR000196-2"/>
    </source>
</evidence>
<dbReference type="Gene3D" id="3.20.20.220">
    <property type="match status" value="1"/>
</dbReference>
<evidence type="ECO:0000313" key="12">
    <source>
        <dbReference type="Proteomes" id="UP000257030"/>
    </source>
</evidence>
<evidence type="ECO:0000256" key="8">
    <source>
        <dbReference type="ARBA" id="ARBA00048779"/>
    </source>
</evidence>
<dbReference type="EC" id="1.5.5.2" evidence="2"/>
<dbReference type="OrthoDB" id="9773461at2"/>
<dbReference type="InterPro" id="IPR015659">
    <property type="entry name" value="Proline_oxidase"/>
</dbReference>
<comment type="catalytic activity">
    <reaction evidence="8">
        <text>L-proline + a quinone = (S)-1-pyrroline-5-carboxylate + a quinol + H(+)</text>
        <dbReference type="Rhea" id="RHEA:23784"/>
        <dbReference type="ChEBI" id="CHEBI:15378"/>
        <dbReference type="ChEBI" id="CHEBI:17388"/>
        <dbReference type="ChEBI" id="CHEBI:24646"/>
        <dbReference type="ChEBI" id="CHEBI:60039"/>
        <dbReference type="ChEBI" id="CHEBI:132124"/>
        <dbReference type="EC" id="1.5.5.2"/>
    </reaction>
</comment>
<evidence type="ECO:0000256" key="6">
    <source>
        <dbReference type="ARBA" id="ARBA00023002"/>
    </source>
</evidence>
<comment type="pathway">
    <text evidence="1">Amino-acid degradation; L-proline degradation into L-glutamate; L-glutamate from L-proline: step 1/2.</text>
</comment>
<comment type="cofactor">
    <cofactor evidence="9">
        <name>FAD</name>
        <dbReference type="ChEBI" id="CHEBI:57692"/>
    </cofactor>
    <text evidence="9">Binds 1 FAD per subunit.</text>
</comment>
<evidence type="ECO:0000256" key="3">
    <source>
        <dbReference type="ARBA" id="ARBA00022630"/>
    </source>
</evidence>
<name>A0A3D9DJ89_9FLAO</name>
<dbReference type="InterPro" id="IPR002872">
    <property type="entry name" value="Proline_DH_dom"/>
</dbReference>
<feature type="domain" description="Proline dehydrogenase" evidence="10">
    <location>
        <begin position="53"/>
        <end position="304"/>
    </location>
</feature>
<reference evidence="11 12" key="1">
    <citation type="journal article" date="2010" name="Syst. Appl. Microbiol.">
        <title>Four new species of Chryseobacterium from the rhizosphere of coastal sand dune plants, Chryseobacterium elymi sp. nov., Chryseobacterium hagamense sp. nov., Chryseobacterium lathyri sp. nov. and Chryseobacterium rhizosphaerae sp. nov.</title>
        <authorList>
            <person name="Cho S.H."/>
            <person name="Lee K.S."/>
            <person name="Shin D.S."/>
            <person name="Han J.H."/>
            <person name="Park K.S."/>
            <person name="Lee C.H."/>
            <person name="Park K.H."/>
            <person name="Kim S.B."/>
        </authorList>
    </citation>
    <scope>NUCLEOTIDE SEQUENCE [LARGE SCALE GENOMIC DNA]</scope>
    <source>
        <strain evidence="11 12">KCTC 22547</strain>
    </source>
</reference>
<keyword evidence="6" id="KW-0560">Oxidoreductase</keyword>
<dbReference type="SUPFAM" id="SSF51730">
    <property type="entry name" value="FAD-linked oxidoreductase"/>
    <property type="match status" value="1"/>
</dbReference>
<accession>A0A3D9DJ89</accession>
<dbReference type="RefSeq" id="WP_116011999.1">
    <property type="nucleotide sequence ID" value="NZ_QNUH01000007.1"/>
</dbReference>
<dbReference type="UniPathway" id="UPA00261">
    <property type="reaction ID" value="UER00373"/>
</dbReference>
<keyword evidence="7" id="KW-0642">Proline metabolism</keyword>
<evidence type="ECO:0000313" key="11">
    <source>
        <dbReference type="EMBL" id="REC78039.1"/>
    </source>
</evidence>
<dbReference type="GO" id="GO:0010133">
    <property type="term" value="P:L-proline catabolic process to L-glutamate"/>
    <property type="evidence" value="ECO:0007669"/>
    <property type="project" value="UniProtKB-UniPathway"/>
</dbReference>